<evidence type="ECO:0000256" key="1">
    <source>
        <dbReference type="SAM" id="Phobius"/>
    </source>
</evidence>
<dbReference type="VEuPathDB" id="AmoebaDB:FDP41_000208"/>
<feature type="transmembrane region" description="Helical" evidence="1">
    <location>
        <begin position="73"/>
        <end position="95"/>
    </location>
</feature>
<feature type="transmembrane region" description="Helical" evidence="1">
    <location>
        <begin position="243"/>
        <end position="265"/>
    </location>
</feature>
<organism evidence="2 3">
    <name type="scientific">Naegleria fowleri</name>
    <name type="common">Brain eating amoeba</name>
    <dbReference type="NCBI Taxonomy" id="5763"/>
    <lineage>
        <taxon>Eukaryota</taxon>
        <taxon>Discoba</taxon>
        <taxon>Heterolobosea</taxon>
        <taxon>Tetramitia</taxon>
        <taxon>Eutetramitia</taxon>
        <taxon>Vahlkampfiidae</taxon>
        <taxon>Naegleria</taxon>
    </lineage>
</organism>
<reference evidence="2 3" key="1">
    <citation type="journal article" date="2019" name="Sci. Rep.">
        <title>Nanopore sequencing improves the draft genome of the human pathogenic amoeba Naegleria fowleri.</title>
        <authorList>
            <person name="Liechti N."/>
            <person name="Schurch N."/>
            <person name="Bruggmann R."/>
            <person name="Wittwer M."/>
        </authorList>
    </citation>
    <scope>NUCLEOTIDE SEQUENCE [LARGE SCALE GENOMIC DNA]</scope>
    <source>
        <strain evidence="2 3">ATCC 30894</strain>
    </source>
</reference>
<feature type="transmembrane region" description="Helical" evidence="1">
    <location>
        <begin position="271"/>
        <end position="290"/>
    </location>
</feature>
<dbReference type="EMBL" id="VFQX01000001">
    <property type="protein sequence ID" value="KAF0985169.1"/>
    <property type="molecule type" value="Genomic_DNA"/>
</dbReference>
<dbReference type="Proteomes" id="UP000444721">
    <property type="component" value="Unassembled WGS sequence"/>
</dbReference>
<dbReference type="GeneID" id="68107426"/>
<feature type="transmembrane region" description="Helical" evidence="1">
    <location>
        <begin position="210"/>
        <end position="231"/>
    </location>
</feature>
<name>A0A6A5CIR4_NAEFO</name>
<feature type="transmembrane region" description="Helical" evidence="1">
    <location>
        <begin position="107"/>
        <end position="130"/>
    </location>
</feature>
<gene>
    <name evidence="2" type="ORF">FDP41_000208</name>
</gene>
<keyword evidence="3" id="KW-1185">Reference proteome</keyword>
<comment type="caution">
    <text evidence="2">The sequence shown here is derived from an EMBL/GenBank/DDBJ whole genome shotgun (WGS) entry which is preliminary data.</text>
</comment>
<keyword evidence="1" id="KW-1133">Transmembrane helix</keyword>
<dbReference type="RefSeq" id="XP_044569882.1">
    <property type="nucleotide sequence ID" value="XM_044705235.1"/>
</dbReference>
<dbReference type="AlphaFoldDB" id="A0A6A5CIR4"/>
<dbReference type="Pfam" id="PF19069">
    <property type="entry name" value="DUF5765"/>
    <property type="match status" value="1"/>
</dbReference>
<protein>
    <submittedName>
        <fullName evidence="2">Uncharacterized protein</fullName>
    </submittedName>
</protein>
<dbReference type="VEuPathDB" id="AmoebaDB:NfTy_024930"/>
<dbReference type="VEuPathDB" id="AmoebaDB:NF0060360"/>
<sequence>MCWSKTSSCSFFLIGLVMTLDQVRRMHNIQQKEHRGRMFSQVLLYLSYTLMELLQFMQYVFGIEGTCGTSHNVILTILAHVLIWTQPIAHNYWCLKNTRKGRSAMRYALFSSFVTFLVATISLLLGYYHVGGFGLESMMMKEEESFSTFTSSSSSSCSSCSSSSSCNRSCNRTGGIGGHLLGIEIQNVHPVLCSYQGPNHLYWMFPYHPLWGHGISWYVWLIQTVTPHLFRHSVPNNDFLGKNWVVASSVVMGWLVALVITLQVGGIIHEIPSYWCLISIPWLILPYIFAMMKPKRFLVNEELFIKSSRKKKE</sequence>
<dbReference type="OMA" id="GHGISWY"/>
<keyword evidence="1" id="KW-0472">Membrane</keyword>
<evidence type="ECO:0000313" key="3">
    <source>
        <dbReference type="Proteomes" id="UP000444721"/>
    </source>
</evidence>
<accession>A0A6A5CIR4</accession>
<feature type="transmembrane region" description="Helical" evidence="1">
    <location>
        <begin position="42"/>
        <end position="61"/>
    </location>
</feature>
<proteinExistence type="predicted"/>
<evidence type="ECO:0000313" key="2">
    <source>
        <dbReference type="EMBL" id="KAF0985169.1"/>
    </source>
</evidence>
<keyword evidence="1" id="KW-0812">Transmembrane</keyword>
<dbReference type="InterPro" id="IPR043912">
    <property type="entry name" value="DUF5765"/>
</dbReference>
<dbReference type="OrthoDB" id="10267839at2759"/>